<dbReference type="AlphaFoldDB" id="A0A846QL49"/>
<organism evidence="1 2">
    <name type="scientific">Desulfobaculum xiamenense</name>
    <dbReference type="NCBI Taxonomy" id="995050"/>
    <lineage>
        <taxon>Bacteria</taxon>
        <taxon>Pseudomonadati</taxon>
        <taxon>Thermodesulfobacteriota</taxon>
        <taxon>Desulfovibrionia</taxon>
        <taxon>Desulfovibrionales</taxon>
        <taxon>Desulfovibrionaceae</taxon>
        <taxon>Desulfobaculum</taxon>
    </lineage>
</organism>
<gene>
    <name evidence="1" type="ORF">GGQ74_000822</name>
</gene>
<accession>A0A846QL49</accession>
<proteinExistence type="predicted"/>
<reference evidence="1 2" key="1">
    <citation type="submission" date="2020-03" db="EMBL/GenBank/DDBJ databases">
        <title>Genomic Encyclopedia of Type Strains, Phase IV (KMG-IV): sequencing the most valuable type-strain genomes for metagenomic binning, comparative biology and taxonomic classification.</title>
        <authorList>
            <person name="Goeker M."/>
        </authorList>
    </citation>
    <scope>NUCLEOTIDE SEQUENCE [LARGE SCALE GENOMIC DNA]</scope>
    <source>
        <strain evidence="1 2">DSM 24233</strain>
    </source>
</reference>
<name>A0A846QL49_9BACT</name>
<protein>
    <submittedName>
        <fullName evidence="1">His-Xaa-Ser system protein HxsD</fullName>
    </submittedName>
</protein>
<dbReference type="EMBL" id="JAATJA010000001">
    <property type="protein sequence ID" value="NJB67182.1"/>
    <property type="molecule type" value="Genomic_DNA"/>
</dbReference>
<sequence>MEAVQRAAYEHSNLFACNIGQDEECIWVEIVEDDYLVTAEIEKKFREAVLDNQLRIVLENKFGAMRDLLVAKAIESSLKLPFGSLSRKVEE</sequence>
<dbReference type="RefSeq" id="WP_167940261.1">
    <property type="nucleotide sequence ID" value="NZ_JAATJA010000001.1"/>
</dbReference>
<dbReference type="Proteomes" id="UP000580856">
    <property type="component" value="Unassembled WGS sequence"/>
</dbReference>
<evidence type="ECO:0000313" key="1">
    <source>
        <dbReference type="EMBL" id="NJB67182.1"/>
    </source>
</evidence>
<evidence type="ECO:0000313" key="2">
    <source>
        <dbReference type="Proteomes" id="UP000580856"/>
    </source>
</evidence>
<comment type="caution">
    <text evidence="1">The sequence shown here is derived from an EMBL/GenBank/DDBJ whole genome shotgun (WGS) entry which is preliminary data.</text>
</comment>
<keyword evidence="2" id="KW-1185">Reference proteome</keyword>